<feature type="region of interest" description="Disordered" evidence="1">
    <location>
        <begin position="1"/>
        <end position="20"/>
    </location>
</feature>
<feature type="compositionally biased region" description="Basic and acidic residues" evidence="1">
    <location>
        <begin position="11"/>
        <end position="20"/>
    </location>
</feature>
<sequence>MTKQPDAVPARGRELPHPDPDAIRLGDVLHALADPVRLSVVSALAADGGELACSEIELPVTRSTCTHHYRVLRESGVLRQIYRGTAKMNQLRRKDLDDRFPGLLDSVLAAAAGEGSGG</sequence>
<evidence type="ECO:0000259" key="2">
    <source>
        <dbReference type="PROSITE" id="PS50987"/>
    </source>
</evidence>
<dbReference type="InterPro" id="IPR011991">
    <property type="entry name" value="ArsR-like_HTH"/>
</dbReference>
<comment type="caution">
    <text evidence="3">The sequence shown here is derived from an EMBL/GenBank/DDBJ whole genome shotgun (WGS) entry which is preliminary data.</text>
</comment>
<organism evidence="3 4">
    <name type="scientific">Streptomyces mutomycini</name>
    <dbReference type="NCBI Taxonomy" id="284036"/>
    <lineage>
        <taxon>Bacteria</taxon>
        <taxon>Bacillati</taxon>
        <taxon>Actinomycetota</taxon>
        <taxon>Actinomycetes</taxon>
        <taxon>Kitasatosporales</taxon>
        <taxon>Streptomycetaceae</taxon>
        <taxon>Streptomyces</taxon>
    </lineage>
</organism>
<proteinExistence type="predicted"/>
<evidence type="ECO:0000313" key="3">
    <source>
        <dbReference type="EMBL" id="MFC5170896.1"/>
    </source>
</evidence>
<name>A0ABW0B1K6_9ACTN</name>
<evidence type="ECO:0000256" key="1">
    <source>
        <dbReference type="SAM" id="MobiDB-lite"/>
    </source>
</evidence>
<accession>A0ABW0B1K6</accession>
<keyword evidence="4" id="KW-1185">Reference proteome</keyword>
<dbReference type="PRINTS" id="PR00778">
    <property type="entry name" value="HTHARSR"/>
</dbReference>
<dbReference type="Pfam" id="PF12840">
    <property type="entry name" value="HTH_20"/>
    <property type="match status" value="1"/>
</dbReference>
<dbReference type="PROSITE" id="PS50987">
    <property type="entry name" value="HTH_ARSR_2"/>
    <property type="match status" value="1"/>
</dbReference>
<gene>
    <name evidence="3" type="ORF">ACFPRK_09885</name>
</gene>
<protein>
    <submittedName>
        <fullName evidence="3">ArsR/SmtB family transcription factor</fullName>
    </submittedName>
</protein>
<reference evidence="4" key="1">
    <citation type="journal article" date="2019" name="Int. J. Syst. Evol. Microbiol.">
        <title>The Global Catalogue of Microorganisms (GCM) 10K type strain sequencing project: providing services to taxonomists for standard genome sequencing and annotation.</title>
        <authorList>
            <consortium name="The Broad Institute Genomics Platform"/>
            <consortium name="The Broad Institute Genome Sequencing Center for Infectious Disease"/>
            <person name="Wu L."/>
            <person name="Ma J."/>
        </authorList>
    </citation>
    <scope>NUCLEOTIDE SEQUENCE [LARGE SCALE GENOMIC DNA]</scope>
    <source>
        <strain evidence="4">CGMCC 4.1721</strain>
    </source>
</reference>
<dbReference type="InterPro" id="IPR036388">
    <property type="entry name" value="WH-like_DNA-bd_sf"/>
</dbReference>
<feature type="domain" description="HTH arsR-type" evidence="2">
    <location>
        <begin position="17"/>
        <end position="111"/>
    </location>
</feature>
<dbReference type="SMART" id="SM00418">
    <property type="entry name" value="HTH_ARSR"/>
    <property type="match status" value="1"/>
</dbReference>
<dbReference type="Proteomes" id="UP001596208">
    <property type="component" value="Unassembled WGS sequence"/>
</dbReference>
<evidence type="ECO:0000313" key="4">
    <source>
        <dbReference type="Proteomes" id="UP001596208"/>
    </source>
</evidence>
<dbReference type="InterPro" id="IPR001845">
    <property type="entry name" value="HTH_ArsR_DNA-bd_dom"/>
</dbReference>
<dbReference type="InterPro" id="IPR036390">
    <property type="entry name" value="WH_DNA-bd_sf"/>
</dbReference>
<dbReference type="EMBL" id="JBHSKI010000003">
    <property type="protein sequence ID" value="MFC5170896.1"/>
    <property type="molecule type" value="Genomic_DNA"/>
</dbReference>
<dbReference type="CDD" id="cd00090">
    <property type="entry name" value="HTH_ARSR"/>
    <property type="match status" value="1"/>
</dbReference>
<dbReference type="Gene3D" id="1.10.10.10">
    <property type="entry name" value="Winged helix-like DNA-binding domain superfamily/Winged helix DNA-binding domain"/>
    <property type="match status" value="1"/>
</dbReference>
<dbReference type="SUPFAM" id="SSF46785">
    <property type="entry name" value="Winged helix' DNA-binding domain"/>
    <property type="match status" value="1"/>
</dbReference>
<dbReference type="RefSeq" id="WP_053931116.1">
    <property type="nucleotide sequence ID" value="NZ_JBHSKI010000003.1"/>
</dbReference>